<dbReference type="PROSITE" id="PS00636">
    <property type="entry name" value="DNAJ_1"/>
    <property type="match status" value="1"/>
</dbReference>
<dbReference type="OrthoDB" id="110024at2759"/>
<dbReference type="Pfam" id="PF23302">
    <property type="entry name" value="HTH_DNAJC9"/>
    <property type="match status" value="1"/>
</dbReference>
<dbReference type="FunFam" id="1.10.287.110:FF:000110">
    <property type="entry name" value="DnaJ domain protein (AFU_orthologue AFUA_2G13210)"/>
    <property type="match status" value="1"/>
</dbReference>
<dbReference type="SUPFAM" id="SSF46565">
    <property type="entry name" value="Chaperone J-domain"/>
    <property type="match status" value="1"/>
</dbReference>
<organism evidence="3 4">
    <name type="scientific">Teratosphaeria destructans</name>
    <dbReference type="NCBI Taxonomy" id="418781"/>
    <lineage>
        <taxon>Eukaryota</taxon>
        <taxon>Fungi</taxon>
        <taxon>Dikarya</taxon>
        <taxon>Ascomycota</taxon>
        <taxon>Pezizomycotina</taxon>
        <taxon>Dothideomycetes</taxon>
        <taxon>Dothideomycetidae</taxon>
        <taxon>Mycosphaerellales</taxon>
        <taxon>Teratosphaeriaceae</taxon>
        <taxon>Teratosphaeria</taxon>
    </lineage>
</organism>
<feature type="domain" description="J" evidence="2">
    <location>
        <begin position="15"/>
        <end position="82"/>
    </location>
</feature>
<evidence type="ECO:0000256" key="1">
    <source>
        <dbReference type="SAM" id="MobiDB-lite"/>
    </source>
</evidence>
<evidence type="ECO:0000313" key="3">
    <source>
        <dbReference type="EMBL" id="KAH9812967.1"/>
    </source>
</evidence>
<gene>
    <name evidence="3" type="ORF">Tdes44962_MAKER05734</name>
</gene>
<dbReference type="InterPro" id="IPR052594">
    <property type="entry name" value="J_domain-containing_protein"/>
</dbReference>
<feature type="compositionally biased region" description="Basic and acidic residues" evidence="1">
    <location>
        <begin position="261"/>
        <end position="273"/>
    </location>
</feature>
<accession>A0A9W7VYA6</accession>
<dbReference type="GO" id="GO:0031072">
    <property type="term" value="F:heat shock protein binding"/>
    <property type="evidence" value="ECO:0007669"/>
    <property type="project" value="TreeGrafter"/>
</dbReference>
<reference evidence="3 4" key="2">
    <citation type="journal article" date="2021" name="Curr. Genet.">
        <title>Genetic response to nitrogen starvation in the aggressive Eucalyptus foliar pathogen Teratosphaeria destructans.</title>
        <authorList>
            <person name="Havenga M."/>
            <person name="Wingfield B.D."/>
            <person name="Wingfield M.J."/>
            <person name="Dreyer L.L."/>
            <person name="Roets F."/>
            <person name="Aylward J."/>
        </authorList>
    </citation>
    <scope>NUCLEOTIDE SEQUENCE [LARGE SCALE GENOMIC DNA]</scope>
    <source>
        <strain evidence="3">CMW44962</strain>
    </source>
</reference>
<protein>
    <submittedName>
        <fullName evidence="3">DnaJ-domain-containing protein</fullName>
    </submittedName>
</protein>
<dbReference type="Pfam" id="PF00226">
    <property type="entry name" value="DnaJ"/>
    <property type="match status" value="1"/>
</dbReference>
<dbReference type="PANTHER" id="PTHR44144">
    <property type="entry name" value="DNAJ HOMOLOG SUBFAMILY C MEMBER 9"/>
    <property type="match status" value="1"/>
</dbReference>
<dbReference type="GO" id="GO:0005737">
    <property type="term" value="C:cytoplasm"/>
    <property type="evidence" value="ECO:0007669"/>
    <property type="project" value="TreeGrafter"/>
</dbReference>
<evidence type="ECO:0000259" key="2">
    <source>
        <dbReference type="PROSITE" id="PS50076"/>
    </source>
</evidence>
<name>A0A9W7VYA6_9PEZI</name>
<dbReference type="PRINTS" id="PR00625">
    <property type="entry name" value="JDOMAIN"/>
</dbReference>
<reference evidence="3 4" key="1">
    <citation type="journal article" date="2018" name="IMA Fungus">
        <title>IMA Genome-F 10: Nine draft genome sequences of Claviceps purpurea s.lat., including C. arundinis, C. humidiphila, and C. cf. spartinae, pseudomolecules for the pitch canker pathogen Fusarium circinatum, draft genome of Davidsoniella eucalypti, Grosmannia galeiformis, Quambalaria eucalypti, and Teratosphaeria destructans.</title>
        <authorList>
            <person name="Wingfield B.D."/>
            <person name="Liu M."/>
            <person name="Nguyen H.D."/>
            <person name="Lane F.A."/>
            <person name="Morgan S.W."/>
            <person name="De Vos L."/>
            <person name="Wilken P.M."/>
            <person name="Duong T.A."/>
            <person name="Aylward J."/>
            <person name="Coetzee M.P."/>
            <person name="Dadej K."/>
            <person name="De Beer Z.W."/>
            <person name="Findlay W."/>
            <person name="Havenga M."/>
            <person name="Kolarik M."/>
            <person name="Menzies J.G."/>
            <person name="Naidoo K."/>
            <person name="Pochopski O."/>
            <person name="Shoukouhi P."/>
            <person name="Santana Q.C."/>
            <person name="Seifert K.A."/>
            <person name="Soal N."/>
            <person name="Steenkamp E.T."/>
            <person name="Tatham C.T."/>
            <person name="van der Nest M.A."/>
            <person name="Wingfield M.J."/>
        </authorList>
    </citation>
    <scope>NUCLEOTIDE SEQUENCE [LARGE SCALE GENOMIC DNA]</scope>
    <source>
        <strain evidence="3">CMW44962</strain>
    </source>
</reference>
<proteinExistence type="predicted"/>
<dbReference type="AlphaFoldDB" id="A0A9W7VYA6"/>
<dbReference type="Proteomes" id="UP001138500">
    <property type="component" value="Unassembled WGS sequence"/>
</dbReference>
<dbReference type="InterPro" id="IPR056453">
    <property type="entry name" value="HTH_DNAJC9"/>
</dbReference>
<dbReference type="InterPro" id="IPR001623">
    <property type="entry name" value="DnaJ_domain"/>
</dbReference>
<feature type="region of interest" description="Disordered" evidence="1">
    <location>
        <begin position="256"/>
        <end position="315"/>
    </location>
</feature>
<dbReference type="EMBL" id="RIBY02002445">
    <property type="protein sequence ID" value="KAH9812967.1"/>
    <property type="molecule type" value="Genomic_DNA"/>
</dbReference>
<dbReference type="Gene3D" id="1.10.287.110">
    <property type="entry name" value="DnaJ domain"/>
    <property type="match status" value="1"/>
</dbReference>
<sequence length="315" mass="34756">MADDISVDDVPTDINPYFVLSLEPDASQSQIKSAYRKAALKHHPDKAAPEDKDEAHTKFQEIAFAYAVLSDENRRRRYDATGSTAESLEEGDQLDWVAFFRAQYADVVTEEKIEEFSDSYKGSEEEKGHVLRAYTRHKGSMGKLYQEVMLSDPVDDEERFRGIIDAAIEEGRVEAFAAYTEETEKSKKARIASALKIKQREAKDAKKVAAELKERASKKGKGKAAKGDVGDLAALIQQRQKGRAENFFDQLEAKYAGQEGAKGEKQGSKRAAEVEEPPEEAFERNRKVGKEADGGGGGGGDARAGAGRSKRSRKA</sequence>
<dbReference type="InterPro" id="IPR036869">
    <property type="entry name" value="J_dom_sf"/>
</dbReference>
<dbReference type="CDD" id="cd06257">
    <property type="entry name" value="DnaJ"/>
    <property type="match status" value="1"/>
</dbReference>
<dbReference type="PANTHER" id="PTHR44144:SF1">
    <property type="entry name" value="DNAJ HOMOLOG SUBFAMILY C MEMBER 9"/>
    <property type="match status" value="1"/>
</dbReference>
<comment type="caution">
    <text evidence="3">The sequence shown here is derived from an EMBL/GenBank/DDBJ whole genome shotgun (WGS) entry which is preliminary data.</text>
</comment>
<feature type="compositionally biased region" description="Basic and acidic residues" evidence="1">
    <location>
        <begin position="281"/>
        <end position="293"/>
    </location>
</feature>
<evidence type="ECO:0000313" key="4">
    <source>
        <dbReference type="Proteomes" id="UP001138500"/>
    </source>
</evidence>
<dbReference type="SMART" id="SM00271">
    <property type="entry name" value="DnaJ"/>
    <property type="match status" value="1"/>
</dbReference>
<dbReference type="GO" id="GO:0005634">
    <property type="term" value="C:nucleus"/>
    <property type="evidence" value="ECO:0007669"/>
    <property type="project" value="TreeGrafter"/>
</dbReference>
<dbReference type="InterPro" id="IPR018253">
    <property type="entry name" value="DnaJ_domain_CS"/>
</dbReference>
<keyword evidence="4" id="KW-1185">Reference proteome</keyword>
<dbReference type="PROSITE" id="PS50076">
    <property type="entry name" value="DNAJ_2"/>
    <property type="match status" value="1"/>
</dbReference>